<name>A0A6G4QVE6_9CAUL</name>
<evidence type="ECO:0000313" key="1">
    <source>
        <dbReference type="EMBL" id="NGM49521.1"/>
    </source>
</evidence>
<reference evidence="1" key="1">
    <citation type="submission" date="2020-02" db="EMBL/GenBank/DDBJ databases">
        <authorList>
            <person name="Gao J."/>
            <person name="Sun J."/>
        </authorList>
    </citation>
    <scope>NUCLEOTIDE SEQUENCE</scope>
    <source>
        <strain evidence="1">602-2</strain>
    </source>
</reference>
<dbReference type="EMBL" id="JAAKGT010000002">
    <property type="protein sequence ID" value="NGM49521.1"/>
    <property type="molecule type" value="Genomic_DNA"/>
</dbReference>
<dbReference type="PIRSF" id="PIRSF039032">
    <property type="entry name" value="HigB-2"/>
    <property type="match status" value="1"/>
</dbReference>
<proteinExistence type="predicted"/>
<organism evidence="1">
    <name type="scientific">Caulobacter sp. 602-2</name>
    <dbReference type="NCBI Taxonomy" id="2710887"/>
    <lineage>
        <taxon>Bacteria</taxon>
        <taxon>Pseudomonadati</taxon>
        <taxon>Pseudomonadota</taxon>
        <taxon>Alphaproteobacteria</taxon>
        <taxon>Caulobacterales</taxon>
        <taxon>Caulobacteraceae</taxon>
        <taxon>Caulobacter</taxon>
    </lineage>
</organism>
<dbReference type="InterPro" id="IPR009387">
    <property type="entry name" value="HigB-2"/>
</dbReference>
<accession>A0A6G4QVE6</accession>
<comment type="caution">
    <text evidence="1">The sequence shown here is derived from an EMBL/GenBank/DDBJ whole genome shotgun (WGS) entry which is preliminary data.</text>
</comment>
<protein>
    <submittedName>
        <fullName evidence="1">Type II toxin-antitoxin system RelE/ParE family toxin</fullName>
    </submittedName>
</protein>
<sequence length="119" mass="12761">MGDRRHTVVETPGFIAQAKREGMSDDERVDLVSFLAENPTSGDLIVGSGGCRKLRFARAGGGRSGGYRAVTFFEGEDGRVFLLAMLAKGSRTNFSATEVKAMADATAMIKAAMRAARKR</sequence>
<dbReference type="RefSeq" id="WP_165257483.1">
    <property type="nucleotide sequence ID" value="NZ_JAAKGT010000002.1"/>
</dbReference>
<dbReference type="Pfam" id="PF06296">
    <property type="entry name" value="RelE"/>
    <property type="match status" value="1"/>
</dbReference>
<gene>
    <name evidence="1" type="ORF">G5B46_07875</name>
</gene>
<dbReference type="AlphaFoldDB" id="A0A6G4QVE6"/>